<feature type="compositionally biased region" description="Polar residues" evidence="1">
    <location>
        <begin position="1"/>
        <end position="11"/>
    </location>
</feature>
<protein>
    <submittedName>
        <fullName evidence="2">Uncharacterized protein</fullName>
    </submittedName>
</protein>
<feature type="compositionally biased region" description="Basic and acidic residues" evidence="1">
    <location>
        <begin position="12"/>
        <end position="25"/>
    </location>
</feature>
<name>A0A7S1JM00_9ALVE</name>
<feature type="region of interest" description="Disordered" evidence="1">
    <location>
        <begin position="1"/>
        <end position="41"/>
    </location>
</feature>
<evidence type="ECO:0000256" key="1">
    <source>
        <dbReference type="SAM" id="MobiDB-lite"/>
    </source>
</evidence>
<proteinExistence type="predicted"/>
<dbReference type="AlphaFoldDB" id="A0A7S1JM00"/>
<reference evidence="2" key="1">
    <citation type="submission" date="2021-01" db="EMBL/GenBank/DDBJ databases">
        <authorList>
            <person name="Corre E."/>
            <person name="Pelletier E."/>
            <person name="Niang G."/>
            <person name="Scheremetjew M."/>
            <person name="Finn R."/>
            <person name="Kale V."/>
            <person name="Holt S."/>
            <person name="Cochrane G."/>
            <person name="Meng A."/>
            <person name="Brown T."/>
            <person name="Cohen L."/>
        </authorList>
    </citation>
    <scope>NUCLEOTIDE SEQUENCE</scope>
    <source>
        <strain evidence="2">CCMP3346</strain>
    </source>
</reference>
<organism evidence="2">
    <name type="scientific">Vitrella brassicaformis</name>
    <dbReference type="NCBI Taxonomy" id="1169539"/>
    <lineage>
        <taxon>Eukaryota</taxon>
        <taxon>Sar</taxon>
        <taxon>Alveolata</taxon>
        <taxon>Colpodellida</taxon>
        <taxon>Vitrellaceae</taxon>
        <taxon>Vitrella</taxon>
    </lineage>
</organism>
<sequence>MENKYRTAQHSKNSEITDRTKKAHENAQAVACDNTGGASQDDHQYVAPWKTATELPDNVEAFKLLKEYPAYYEWAVKDLREQHLQVIDSNIPKAGRGLISLLPLRAFDSFRGIKGVLLPGNLMHMCLNE</sequence>
<accession>A0A7S1JM00</accession>
<dbReference type="EMBL" id="HBGB01005363">
    <property type="protein sequence ID" value="CAD9048031.1"/>
    <property type="molecule type" value="Transcribed_RNA"/>
</dbReference>
<evidence type="ECO:0000313" key="2">
    <source>
        <dbReference type="EMBL" id="CAD9048031.1"/>
    </source>
</evidence>
<gene>
    <name evidence="2" type="ORF">VBRA1451_LOCUS3085</name>
</gene>